<reference evidence="2" key="2">
    <citation type="journal article" date="2016" name="Mol. Ecol.">
        <title>Population genomics of the filarial nematode parasite Wuchereria bancrofti from mosquitoes.</title>
        <authorList>
            <person name="Small S.T."/>
            <person name="Reimer L.J."/>
            <person name="Tisch D.J."/>
            <person name="King C.L."/>
            <person name="Christensen B.M."/>
            <person name="Siba P.M."/>
            <person name="Kazura J.W."/>
            <person name="Serre D."/>
            <person name="Zimmerman P.A."/>
        </authorList>
    </citation>
    <scope>NUCLEOTIDE SEQUENCE</scope>
    <source>
        <strain evidence="2">pt0022</strain>
    </source>
</reference>
<organism evidence="2 3">
    <name type="scientific">Wuchereria bancrofti</name>
    <dbReference type="NCBI Taxonomy" id="6293"/>
    <lineage>
        <taxon>Eukaryota</taxon>
        <taxon>Metazoa</taxon>
        <taxon>Ecdysozoa</taxon>
        <taxon>Nematoda</taxon>
        <taxon>Chromadorea</taxon>
        <taxon>Rhabditida</taxon>
        <taxon>Spirurina</taxon>
        <taxon>Spiruromorpha</taxon>
        <taxon>Filarioidea</taxon>
        <taxon>Onchocercidae</taxon>
        <taxon>Wuchereria</taxon>
    </lineage>
</organism>
<dbReference type="InterPro" id="IPR036598">
    <property type="entry name" value="GOLD_dom_sf"/>
</dbReference>
<reference evidence="3" key="3">
    <citation type="submission" date="2024-02" db="UniProtKB">
        <authorList>
            <consortium name="WormBaseParasite"/>
        </authorList>
    </citation>
    <scope>IDENTIFICATION</scope>
    <source>
        <strain evidence="3">pt0022</strain>
    </source>
</reference>
<reference evidence="2" key="1">
    <citation type="submission" date="2015-03" db="EMBL/GenBank/DDBJ databases">
        <title>Wuchereria bancrofti Genome Sequencing Papua New Guinea Strain.</title>
        <authorList>
            <person name="Small S.T."/>
            <person name="Serre D."/>
            <person name="Zimmerman P.A."/>
        </authorList>
    </citation>
    <scope>NUCLEOTIDE SEQUENCE [LARGE SCALE GENOMIC DNA]</scope>
    <source>
        <strain evidence="2">pt0022</strain>
    </source>
</reference>
<dbReference type="Proteomes" id="UP000093561">
    <property type="component" value="Unassembled WGS sequence"/>
</dbReference>
<evidence type="ECO:0000313" key="2">
    <source>
        <dbReference type="Proteomes" id="UP000093561"/>
    </source>
</evidence>
<dbReference type="SUPFAM" id="SSF101576">
    <property type="entry name" value="Supernatant protein factor (SPF), C-terminal domain"/>
    <property type="match status" value="1"/>
</dbReference>
<dbReference type="PROSITE" id="PS50866">
    <property type="entry name" value="GOLD"/>
    <property type="match status" value="1"/>
</dbReference>
<proteinExistence type="predicted"/>
<name>A0AAF5PJ67_WUCBA</name>
<evidence type="ECO:0000313" key="3">
    <source>
        <dbReference type="WBParaSite" id="mrna-Wban_01458"/>
    </source>
</evidence>
<sequence length="94" mass="10638">MRSVIIKKSSVKINLSMASAGYGDYLFCFDNTFSIQSDKRGHFLGGFDQQINVGTEVLRTLDTHVGHFQVYVVRSLFEENSRIGLILRKGHLND</sequence>
<dbReference type="InterPro" id="IPR009038">
    <property type="entry name" value="GOLD_dom"/>
</dbReference>
<feature type="domain" description="GOLD" evidence="1">
    <location>
        <begin position="1"/>
        <end position="57"/>
    </location>
</feature>
<accession>A0AAF5PJ67</accession>
<dbReference type="WBParaSite" id="mrna-Wban_01458">
    <property type="protein sequence ID" value="mrna-Wban_01458"/>
    <property type="gene ID" value="Wban_01458"/>
</dbReference>
<dbReference type="AlphaFoldDB" id="A0AAF5PJ67"/>
<evidence type="ECO:0000259" key="1">
    <source>
        <dbReference type="PROSITE" id="PS50866"/>
    </source>
</evidence>
<protein>
    <recommendedName>
        <fullName evidence="1">GOLD domain-containing protein</fullName>
    </recommendedName>
</protein>